<dbReference type="GO" id="GO:0016491">
    <property type="term" value="F:oxidoreductase activity"/>
    <property type="evidence" value="ECO:0007669"/>
    <property type="project" value="UniProtKB-KW"/>
</dbReference>
<dbReference type="Gene3D" id="3.40.50.720">
    <property type="entry name" value="NAD(P)-binding Rossmann-like Domain"/>
    <property type="match status" value="1"/>
</dbReference>
<dbReference type="Gene3D" id="3.90.180.10">
    <property type="entry name" value="Medium-chain alcohol dehydrogenases, catalytic domain"/>
    <property type="match status" value="1"/>
</dbReference>
<protein>
    <recommendedName>
        <fullName evidence="5">Enoyl reductase (ER) domain-containing protein</fullName>
    </recommendedName>
</protein>
<dbReference type="STRING" id="543379.A0A232ETH8"/>
<dbReference type="InterPro" id="IPR036291">
    <property type="entry name" value="NAD(P)-bd_dom_sf"/>
</dbReference>
<evidence type="ECO:0000313" key="7">
    <source>
        <dbReference type="Proteomes" id="UP000215335"/>
    </source>
</evidence>
<comment type="similarity">
    <text evidence="4">Belongs to the zinc-containing alcohol dehydrogenase family.</text>
</comment>
<dbReference type="InterPro" id="IPR013154">
    <property type="entry name" value="ADH-like_N"/>
</dbReference>
<proteinExistence type="inferred from homology"/>
<accession>A0A232ETH8</accession>
<dbReference type="OrthoDB" id="3941538at2759"/>
<evidence type="ECO:0000256" key="3">
    <source>
        <dbReference type="ARBA" id="ARBA00023002"/>
    </source>
</evidence>
<keyword evidence="2 4" id="KW-0862">Zinc</keyword>
<name>A0A232ETH8_9HYME</name>
<evidence type="ECO:0000313" key="6">
    <source>
        <dbReference type="EMBL" id="OXU21668.1"/>
    </source>
</evidence>
<dbReference type="InterPro" id="IPR002328">
    <property type="entry name" value="ADH_Zn_CS"/>
</dbReference>
<dbReference type="SMART" id="SM00829">
    <property type="entry name" value="PKS_ER"/>
    <property type="match status" value="1"/>
</dbReference>
<dbReference type="GO" id="GO:0008270">
    <property type="term" value="F:zinc ion binding"/>
    <property type="evidence" value="ECO:0007669"/>
    <property type="project" value="InterPro"/>
</dbReference>
<keyword evidence="1 4" id="KW-0479">Metal-binding</keyword>
<dbReference type="AlphaFoldDB" id="A0A232ETH8"/>
<evidence type="ECO:0000256" key="4">
    <source>
        <dbReference type="RuleBase" id="RU361277"/>
    </source>
</evidence>
<reference evidence="6 7" key="1">
    <citation type="journal article" date="2017" name="Curr. Biol.">
        <title>The Evolution of Venom by Co-option of Single-Copy Genes.</title>
        <authorList>
            <person name="Martinson E.O."/>
            <person name="Mrinalini"/>
            <person name="Kelkar Y.D."/>
            <person name="Chang C.H."/>
            <person name="Werren J.H."/>
        </authorList>
    </citation>
    <scope>NUCLEOTIDE SEQUENCE [LARGE SCALE GENOMIC DNA]</scope>
    <source>
        <strain evidence="6 7">Alberta</strain>
        <tissue evidence="6">Whole body</tissue>
    </source>
</reference>
<dbReference type="InterPro" id="IPR050129">
    <property type="entry name" value="Zn_alcohol_dh"/>
</dbReference>
<dbReference type="SUPFAM" id="SSF51735">
    <property type="entry name" value="NAD(P)-binding Rossmann-fold domains"/>
    <property type="match status" value="1"/>
</dbReference>
<evidence type="ECO:0000259" key="5">
    <source>
        <dbReference type="SMART" id="SM00829"/>
    </source>
</evidence>
<organism evidence="6 7">
    <name type="scientific">Trichomalopsis sarcophagae</name>
    <dbReference type="NCBI Taxonomy" id="543379"/>
    <lineage>
        <taxon>Eukaryota</taxon>
        <taxon>Metazoa</taxon>
        <taxon>Ecdysozoa</taxon>
        <taxon>Arthropoda</taxon>
        <taxon>Hexapoda</taxon>
        <taxon>Insecta</taxon>
        <taxon>Pterygota</taxon>
        <taxon>Neoptera</taxon>
        <taxon>Endopterygota</taxon>
        <taxon>Hymenoptera</taxon>
        <taxon>Apocrita</taxon>
        <taxon>Proctotrupomorpha</taxon>
        <taxon>Chalcidoidea</taxon>
        <taxon>Pteromalidae</taxon>
        <taxon>Pteromalinae</taxon>
        <taxon>Trichomalopsis</taxon>
    </lineage>
</organism>
<dbReference type="PANTHER" id="PTHR43401:SF2">
    <property type="entry name" value="L-THREONINE 3-DEHYDROGENASE"/>
    <property type="match status" value="1"/>
</dbReference>
<dbReference type="EMBL" id="NNAY01002270">
    <property type="protein sequence ID" value="OXU21668.1"/>
    <property type="molecule type" value="Genomic_DNA"/>
</dbReference>
<dbReference type="Pfam" id="PF08240">
    <property type="entry name" value="ADH_N"/>
    <property type="match status" value="1"/>
</dbReference>
<dbReference type="SUPFAM" id="SSF50129">
    <property type="entry name" value="GroES-like"/>
    <property type="match status" value="1"/>
</dbReference>
<evidence type="ECO:0000256" key="2">
    <source>
        <dbReference type="ARBA" id="ARBA00022833"/>
    </source>
</evidence>
<feature type="domain" description="Enoyl reductase (ER)" evidence="5">
    <location>
        <begin position="8"/>
        <end position="337"/>
    </location>
</feature>
<evidence type="ECO:0000256" key="1">
    <source>
        <dbReference type="ARBA" id="ARBA00022723"/>
    </source>
</evidence>
<dbReference type="Proteomes" id="UP000215335">
    <property type="component" value="Unassembled WGS sequence"/>
</dbReference>
<keyword evidence="7" id="KW-1185">Reference proteome</keyword>
<sequence length="339" mass="36929">MEFLSFDASRKSLTLQKATIPKPKDDEVLIKVAYSGICGTDLHILEGTFPCKQNEPLIPGHEFCGTVEAVGVSVKNFKVGQRVTVDPNSGCSMCDDCHVGCYHLCVNGGVNSTIGIFRNGGWATHCCVPEVQVYHVPEGVEMEQAALSEPLSCLAHGWKRMNPIHVGQKVLVLGAGIIGLLWSSILHLHGLRKTVTVSEPQDKRKEMAKKMGLDYQVSSPAELKGNEYDVIVDCSGSGPAMESAIPLLARGGRFCIFGVADPKVDIKINPYEMYKKELTIYGVNINPFSFSRGIGLLKAMASSYLQYDNLGIKVFKLSEYNVALDALKKGTISKAVFKL</sequence>
<dbReference type="InterPro" id="IPR013149">
    <property type="entry name" value="ADH-like_C"/>
</dbReference>
<dbReference type="PANTHER" id="PTHR43401">
    <property type="entry name" value="L-THREONINE 3-DEHYDROGENASE"/>
    <property type="match status" value="1"/>
</dbReference>
<keyword evidence="3" id="KW-0560">Oxidoreductase</keyword>
<dbReference type="PROSITE" id="PS00059">
    <property type="entry name" value="ADH_ZINC"/>
    <property type="match status" value="1"/>
</dbReference>
<dbReference type="InterPro" id="IPR011032">
    <property type="entry name" value="GroES-like_sf"/>
</dbReference>
<dbReference type="Pfam" id="PF00107">
    <property type="entry name" value="ADH_zinc_N"/>
    <property type="match status" value="1"/>
</dbReference>
<comment type="cofactor">
    <cofactor evidence="4">
        <name>Zn(2+)</name>
        <dbReference type="ChEBI" id="CHEBI:29105"/>
    </cofactor>
</comment>
<comment type="caution">
    <text evidence="6">The sequence shown here is derived from an EMBL/GenBank/DDBJ whole genome shotgun (WGS) entry which is preliminary data.</text>
</comment>
<gene>
    <name evidence="6" type="ORF">TSAR_011672</name>
</gene>
<dbReference type="InterPro" id="IPR020843">
    <property type="entry name" value="ER"/>
</dbReference>